<sequence length="193" mass="22053">MSPLFLFICENFAVFLRRLKIFSFFELWHVARLLPFSATDVQKLQQLGVAFINRYAKLTRFAFSTLCLPDSQGGLSLIDPEKQINALQWCWLHPFLHSSDGTSSAVKSSLLYLRVLLYFTSEFSSTSSSLLHYRSIPPMTTGLFSFLLAALHAQRLSYLLSTTSSGLLIPLFVSLAYVMSHLVLVYVYRFRLF</sequence>
<dbReference type="Proteomes" id="UP000014254">
    <property type="component" value="Unassembled WGS sequence"/>
</dbReference>
<organism evidence="2 3">
    <name type="scientific">Mucor circinelloides f. circinelloides (strain 1006PhL)</name>
    <name type="common">Mucormycosis agent</name>
    <name type="synonym">Calyptromyces circinelloides</name>
    <dbReference type="NCBI Taxonomy" id="1220926"/>
    <lineage>
        <taxon>Eukaryota</taxon>
        <taxon>Fungi</taxon>
        <taxon>Fungi incertae sedis</taxon>
        <taxon>Mucoromycota</taxon>
        <taxon>Mucoromycotina</taxon>
        <taxon>Mucoromycetes</taxon>
        <taxon>Mucorales</taxon>
        <taxon>Mucorineae</taxon>
        <taxon>Mucoraceae</taxon>
        <taxon>Mucor</taxon>
    </lineage>
</organism>
<proteinExistence type="predicted"/>
<keyword evidence="1" id="KW-0812">Transmembrane</keyword>
<reference evidence="3" key="1">
    <citation type="submission" date="2013-05" db="EMBL/GenBank/DDBJ databases">
        <title>The Genome sequence of Mucor circinelloides f. circinelloides 1006PhL.</title>
        <authorList>
            <consortium name="The Broad Institute Genomics Platform"/>
            <person name="Cuomo C."/>
            <person name="Earl A."/>
            <person name="Findley K."/>
            <person name="Lee S.C."/>
            <person name="Walker B."/>
            <person name="Young S."/>
            <person name="Zeng Q."/>
            <person name="Gargeya S."/>
            <person name="Fitzgerald M."/>
            <person name="Haas B."/>
            <person name="Abouelleil A."/>
            <person name="Allen A.W."/>
            <person name="Alvarado L."/>
            <person name="Arachchi H.M."/>
            <person name="Berlin A.M."/>
            <person name="Chapman S.B."/>
            <person name="Gainer-Dewar J."/>
            <person name="Goldberg J."/>
            <person name="Griggs A."/>
            <person name="Gujja S."/>
            <person name="Hansen M."/>
            <person name="Howarth C."/>
            <person name="Imamovic A."/>
            <person name="Ireland A."/>
            <person name="Larimer J."/>
            <person name="McCowan C."/>
            <person name="Murphy C."/>
            <person name="Pearson M."/>
            <person name="Poon T.W."/>
            <person name="Priest M."/>
            <person name="Roberts A."/>
            <person name="Saif S."/>
            <person name="Shea T."/>
            <person name="Sisk P."/>
            <person name="Sykes S."/>
            <person name="Wortman J."/>
            <person name="Nusbaum C."/>
            <person name="Birren B."/>
        </authorList>
    </citation>
    <scope>NUCLEOTIDE SEQUENCE [LARGE SCALE GENOMIC DNA]</scope>
    <source>
        <strain evidence="3">1006PhL</strain>
    </source>
</reference>
<evidence type="ECO:0000256" key="1">
    <source>
        <dbReference type="SAM" id="Phobius"/>
    </source>
</evidence>
<keyword evidence="1" id="KW-1133">Transmembrane helix</keyword>
<dbReference type="AlphaFoldDB" id="S2JK54"/>
<gene>
    <name evidence="2" type="ORF">HMPREF1544_02466</name>
</gene>
<dbReference type="InParanoid" id="S2JK54"/>
<dbReference type="VEuPathDB" id="FungiDB:HMPREF1544_02466"/>
<accession>S2JK54</accession>
<feature type="transmembrane region" description="Helical" evidence="1">
    <location>
        <begin position="167"/>
        <end position="188"/>
    </location>
</feature>
<evidence type="ECO:0000313" key="2">
    <source>
        <dbReference type="EMBL" id="EPB90721.1"/>
    </source>
</evidence>
<dbReference type="EMBL" id="KE123917">
    <property type="protein sequence ID" value="EPB90721.1"/>
    <property type="molecule type" value="Genomic_DNA"/>
</dbReference>
<keyword evidence="3" id="KW-1185">Reference proteome</keyword>
<protein>
    <submittedName>
        <fullName evidence="2">Uncharacterized protein</fullName>
    </submittedName>
</protein>
<dbReference type="STRING" id="1220926.S2JK54"/>
<keyword evidence="1" id="KW-0472">Membrane</keyword>
<name>S2JK54_MUCC1</name>
<evidence type="ECO:0000313" key="3">
    <source>
        <dbReference type="Proteomes" id="UP000014254"/>
    </source>
</evidence>